<dbReference type="PANTHER" id="PTHR28620:SF1">
    <property type="entry name" value="CENP-V_GFA DOMAIN-CONTAINING PROTEIN"/>
    <property type="match status" value="1"/>
</dbReference>
<evidence type="ECO:0000256" key="1">
    <source>
        <dbReference type="ARBA" id="ARBA00005495"/>
    </source>
</evidence>
<dbReference type="InterPro" id="IPR052355">
    <property type="entry name" value="CENP-V-like"/>
</dbReference>
<proteinExistence type="inferred from homology"/>
<gene>
    <name evidence="5" type="ORF">B0T25DRAFT_460573</name>
</gene>
<evidence type="ECO:0000256" key="3">
    <source>
        <dbReference type="ARBA" id="ARBA00022833"/>
    </source>
</evidence>
<comment type="similarity">
    <text evidence="1">Belongs to the Gfa family.</text>
</comment>
<comment type="caution">
    <text evidence="5">The sequence shown here is derived from an EMBL/GenBank/DDBJ whole genome shotgun (WGS) entry which is preliminary data.</text>
</comment>
<accession>A0AAJ0HB71</accession>
<name>A0AAJ0HB71_9PEZI</name>
<dbReference type="InterPro" id="IPR011057">
    <property type="entry name" value="Mss4-like_sf"/>
</dbReference>
<feature type="domain" description="CENP-V/GFA" evidence="4">
    <location>
        <begin position="11"/>
        <end position="147"/>
    </location>
</feature>
<dbReference type="GO" id="GO:0046872">
    <property type="term" value="F:metal ion binding"/>
    <property type="evidence" value="ECO:0007669"/>
    <property type="project" value="UniProtKB-KW"/>
</dbReference>
<sequence>MADTTPTRRPFKGSCHCKATQFVIFLTLPHTPPPEDAPIPGPSPPQAFYRCNCTICQKTGFFHVRVPFAPDDFLLLAPLDPFAVLGNYQRGSKQLNFLFCKNCGTRCITYMGGGEVVEVDLAALGVPLEAGQEAATKVWRPKREGWKEGKANGCYLSVNGQAIEAGQDGFDLAQFVDNKWVLYYDYLELGGGEAKAQRYGTPHEYGTY</sequence>
<evidence type="ECO:0000259" key="4">
    <source>
        <dbReference type="PROSITE" id="PS51891"/>
    </source>
</evidence>
<protein>
    <recommendedName>
        <fullName evidence="4">CENP-V/GFA domain-containing protein</fullName>
    </recommendedName>
</protein>
<dbReference type="SUPFAM" id="SSF51316">
    <property type="entry name" value="Mss4-like"/>
    <property type="match status" value="1"/>
</dbReference>
<evidence type="ECO:0000313" key="6">
    <source>
        <dbReference type="Proteomes" id="UP001275084"/>
    </source>
</evidence>
<evidence type="ECO:0000256" key="2">
    <source>
        <dbReference type="ARBA" id="ARBA00022723"/>
    </source>
</evidence>
<dbReference type="AlphaFoldDB" id="A0AAJ0HB71"/>
<keyword evidence="3" id="KW-0862">Zinc</keyword>
<keyword evidence="6" id="KW-1185">Reference proteome</keyword>
<evidence type="ECO:0000313" key="5">
    <source>
        <dbReference type="EMBL" id="KAK3345989.1"/>
    </source>
</evidence>
<keyword evidence="2" id="KW-0479">Metal-binding</keyword>
<organism evidence="5 6">
    <name type="scientific">Lasiosphaeria hispida</name>
    <dbReference type="NCBI Taxonomy" id="260671"/>
    <lineage>
        <taxon>Eukaryota</taxon>
        <taxon>Fungi</taxon>
        <taxon>Dikarya</taxon>
        <taxon>Ascomycota</taxon>
        <taxon>Pezizomycotina</taxon>
        <taxon>Sordariomycetes</taxon>
        <taxon>Sordariomycetidae</taxon>
        <taxon>Sordariales</taxon>
        <taxon>Lasiosphaeriaceae</taxon>
        <taxon>Lasiosphaeria</taxon>
    </lineage>
</organism>
<dbReference type="Proteomes" id="UP001275084">
    <property type="component" value="Unassembled WGS sequence"/>
</dbReference>
<dbReference type="InterPro" id="IPR006913">
    <property type="entry name" value="CENP-V/GFA"/>
</dbReference>
<dbReference type="PROSITE" id="PS51891">
    <property type="entry name" value="CENP_V_GFA"/>
    <property type="match status" value="1"/>
</dbReference>
<dbReference type="PANTHER" id="PTHR28620">
    <property type="entry name" value="CENTROMERE PROTEIN V"/>
    <property type="match status" value="1"/>
</dbReference>
<dbReference type="EMBL" id="JAUIQD010000006">
    <property type="protein sequence ID" value="KAK3345989.1"/>
    <property type="molecule type" value="Genomic_DNA"/>
</dbReference>
<reference evidence="5" key="2">
    <citation type="submission" date="2023-06" db="EMBL/GenBank/DDBJ databases">
        <authorList>
            <consortium name="Lawrence Berkeley National Laboratory"/>
            <person name="Haridas S."/>
            <person name="Hensen N."/>
            <person name="Bonometti L."/>
            <person name="Westerberg I."/>
            <person name="Brannstrom I.O."/>
            <person name="Guillou S."/>
            <person name="Cros-Aarteil S."/>
            <person name="Calhoun S."/>
            <person name="Kuo A."/>
            <person name="Mondo S."/>
            <person name="Pangilinan J."/>
            <person name="Riley R."/>
            <person name="Labutti K."/>
            <person name="Andreopoulos B."/>
            <person name="Lipzen A."/>
            <person name="Chen C."/>
            <person name="Yanf M."/>
            <person name="Daum C."/>
            <person name="Ng V."/>
            <person name="Clum A."/>
            <person name="Steindorff A."/>
            <person name="Ohm R."/>
            <person name="Martin F."/>
            <person name="Silar P."/>
            <person name="Natvig D."/>
            <person name="Lalanne C."/>
            <person name="Gautier V."/>
            <person name="Ament-Velasquez S.L."/>
            <person name="Kruys A."/>
            <person name="Hutchinson M.I."/>
            <person name="Powell A.J."/>
            <person name="Barry K."/>
            <person name="Miller A.N."/>
            <person name="Grigoriev I.V."/>
            <person name="Debuchy R."/>
            <person name="Gladieux P."/>
            <person name="Thoren M.H."/>
            <person name="Johannesson H."/>
        </authorList>
    </citation>
    <scope>NUCLEOTIDE SEQUENCE</scope>
    <source>
        <strain evidence="5">CBS 955.72</strain>
    </source>
</reference>
<reference evidence="5" key="1">
    <citation type="journal article" date="2023" name="Mol. Phylogenet. Evol.">
        <title>Genome-scale phylogeny and comparative genomics of the fungal order Sordariales.</title>
        <authorList>
            <person name="Hensen N."/>
            <person name="Bonometti L."/>
            <person name="Westerberg I."/>
            <person name="Brannstrom I.O."/>
            <person name="Guillou S."/>
            <person name="Cros-Aarteil S."/>
            <person name="Calhoun S."/>
            <person name="Haridas S."/>
            <person name="Kuo A."/>
            <person name="Mondo S."/>
            <person name="Pangilinan J."/>
            <person name="Riley R."/>
            <person name="LaButti K."/>
            <person name="Andreopoulos B."/>
            <person name="Lipzen A."/>
            <person name="Chen C."/>
            <person name="Yan M."/>
            <person name="Daum C."/>
            <person name="Ng V."/>
            <person name="Clum A."/>
            <person name="Steindorff A."/>
            <person name="Ohm R.A."/>
            <person name="Martin F."/>
            <person name="Silar P."/>
            <person name="Natvig D.O."/>
            <person name="Lalanne C."/>
            <person name="Gautier V."/>
            <person name="Ament-Velasquez S.L."/>
            <person name="Kruys A."/>
            <person name="Hutchinson M.I."/>
            <person name="Powell A.J."/>
            <person name="Barry K."/>
            <person name="Miller A.N."/>
            <person name="Grigoriev I.V."/>
            <person name="Debuchy R."/>
            <person name="Gladieux P."/>
            <person name="Hiltunen Thoren M."/>
            <person name="Johannesson H."/>
        </authorList>
    </citation>
    <scope>NUCLEOTIDE SEQUENCE</scope>
    <source>
        <strain evidence="5">CBS 955.72</strain>
    </source>
</reference>
<dbReference type="GO" id="GO:0016846">
    <property type="term" value="F:carbon-sulfur lyase activity"/>
    <property type="evidence" value="ECO:0007669"/>
    <property type="project" value="InterPro"/>
</dbReference>
<dbReference type="Gene3D" id="2.170.150.70">
    <property type="match status" value="1"/>
</dbReference>